<sequence>MTTNNWYGLSRNDFYKIIDVFQSFADIVEKVMIFGSRARGDYKRTSDIDLAIVFRKNSEQLYQIQDRLSQERIIYCIDVLDYNAISNDKLKHDIDTESETIFSTSPEGKVIDHMNKLKTKYGDLEKANKKLHESLERDPKLDDIVIDATIQRFEFTYELSWKLMKAYLEYDGHLEVTSPRKVMRQAFKDGIIQEGEKWLKMLEDRNRTSHTYDEEIALEIYKHVKEEYIVLFDHLLVELKKRLLEE</sequence>
<dbReference type="Gene3D" id="3.30.460.10">
    <property type="entry name" value="Beta Polymerase, domain 2"/>
    <property type="match status" value="1"/>
</dbReference>
<dbReference type="SUPFAM" id="SSF81301">
    <property type="entry name" value="Nucleotidyltransferase"/>
    <property type="match status" value="1"/>
</dbReference>
<dbReference type="InterPro" id="IPR010235">
    <property type="entry name" value="HepT"/>
</dbReference>
<dbReference type="Pfam" id="PF08780">
    <property type="entry name" value="NTase_sub_bind"/>
    <property type="match status" value="1"/>
</dbReference>
<dbReference type="EMBL" id="PDOD01000003">
    <property type="protein sequence ID" value="PYZ92662.1"/>
    <property type="molecule type" value="Genomic_DNA"/>
</dbReference>
<proteinExistence type="predicted"/>
<gene>
    <name evidence="2" type="ORF">CR194_13425</name>
</gene>
<dbReference type="RefSeq" id="WP_110610211.1">
    <property type="nucleotide sequence ID" value="NZ_PDOD01000003.1"/>
</dbReference>
<dbReference type="PANTHER" id="PTHR43449:SF1">
    <property type="entry name" value="POLYMERASE BETA NUCLEOTIDYLTRANSFERASE DOMAIN-CONTAINING PROTEIN"/>
    <property type="match status" value="1"/>
</dbReference>
<evidence type="ECO:0000259" key="1">
    <source>
        <dbReference type="Pfam" id="PF18765"/>
    </source>
</evidence>
<dbReference type="InterPro" id="IPR043519">
    <property type="entry name" value="NT_sf"/>
</dbReference>
<dbReference type="PANTHER" id="PTHR43449">
    <property type="entry name" value="NUCLEOTIDYLTRANSFERASE"/>
    <property type="match status" value="1"/>
</dbReference>
<feature type="domain" description="Polymerase beta nucleotidyltransferase" evidence="1">
    <location>
        <begin position="16"/>
        <end position="106"/>
    </location>
</feature>
<keyword evidence="3" id="KW-1185">Reference proteome</keyword>
<dbReference type="NCBIfam" id="TIGR01987">
    <property type="entry name" value="HI0074"/>
    <property type="match status" value="1"/>
</dbReference>
<dbReference type="InterPro" id="IPR041633">
    <property type="entry name" value="Polbeta"/>
</dbReference>
<reference evidence="2 3" key="1">
    <citation type="submission" date="2017-10" db="EMBL/GenBank/DDBJ databases">
        <title>Bacillus sp. nov., a halophilic bacterium isolated from a Keqin Lake.</title>
        <authorList>
            <person name="Wang H."/>
        </authorList>
    </citation>
    <scope>NUCLEOTIDE SEQUENCE [LARGE SCALE GENOMIC DNA]</scope>
    <source>
        <strain evidence="2 3">KQ-12</strain>
    </source>
</reference>
<evidence type="ECO:0000313" key="3">
    <source>
        <dbReference type="Proteomes" id="UP000248214"/>
    </source>
</evidence>
<accession>A0A323TB16</accession>
<evidence type="ECO:0000313" key="2">
    <source>
        <dbReference type="EMBL" id="PYZ92662.1"/>
    </source>
</evidence>
<dbReference type="Gene3D" id="1.20.120.330">
    <property type="entry name" value="Nucleotidyltransferases domain 2"/>
    <property type="match status" value="1"/>
</dbReference>
<organism evidence="2 3">
    <name type="scientific">Salipaludibacillus keqinensis</name>
    <dbReference type="NCBI Taxonomy" id="2045207"/>
    <lineage>
        <taxon>Bacteria</taxon>
        <taxon>Bacillati</taxon>
        <taxon>Bacillota</taxon>
        <taxon>Bacilli</taxon>
        <taxon>Bacillales</taxon>
        <taxon>Bacillaceae</taxon>
    </lineage>
</organism>
<protein>
    <submittedName>
        <fullName evidence="2">Nucleotidyltransferase</fullName>
    </submittedName>
</protein>
<dbReference type="Pfam" id="PF18765">
    <property type="entry name" value="Polbeta"/>
    <property type="match status" value="1"/>
</dbReference>
<name>A0A323TB16_9BACI</name>
<dbReference type="SUPFAM" id="SSF81593">
    <property type="entry name" value="Nucleotidyltransferase substrate binding subunit/domain"/>
    <property type="match status" value="1"/>
</dbReference>
<dbReference type="OrthoDB" id="9810452at2"/>
<keyword evidence="2" id="KW-0808">Transferase</keyword>
<dbReference type="CDD" id="cd05403">
    <property type="entry name" value="NT_KNTase_like"/>
    <property type="match status" value="1"/>
</dbReference>
<comment type="caution">
    <text evidence="2">The sequence shown here is derived from an EMBL/GenBank/DDBJ whole genome shotgun (WGS) entry which is preliminary data.</text>
</comment>
<dbReference type="Proteomes" id="UP000248214">
    <property type="component" value="Unassembled WGS sequence"/>
</dbReference>
<dbReference type="GO" id="GO:0016740">
    <property type="term" value="F:transferase activity"/>
    <property type="evidence" value="ECO:0007669"/>
    <property type="project" value="UniProtKB-KW"/>
</dbReference>
<dbReference type="AlphaFoldDB" id="A0A323TB16"/>